<evidence type="ECO:0000313" key="1">
    <source>
        <dbReference type="EMBL" id="PKI67713.1"/>
    </source>
</evidence>
<dbReference type="Proteomes" id="UP000233551">
    <property type="component" value="Unassembled WGS sequence"/>
</dbReference>
<name>A0A2I0KHP3_PUNGR</name>
<keyword evidence="2" id="KW-1185">Reference proteome</keyword>
<comment type="caution">
    <text evidence="1">The sequence shown here is derived from an EMBL/GenBank/DDBJ whole genome shotgun (WGS) entry which is preliminary data.</text>
</comment>
<dbReference type="AlphaFoldDB" id="A0A2I0KHP3"/>
<evidence type="ECO:0000313" key="2">
    <source>
        <dbReference type="Proteomes" id="UP000233551"/>
    </source>
</evidence>
<accession>A0A2I0KHP3</accession>
<organism evidence="1 2">
    <name type="scientific">Punica granatum</name>
    <name type="common">Pomegranate</name>
    <dbReference type="NCBI Taxonomy" id="22663"/>
    <lineage>
        <taxon>Eukaryota</taxon>
        <taxon>Viridiplantae</taxon>
        <taxon>Streptophyta</taxon>
        <taxon>Embryophyta</taxon>
        <taxon>Tracheophyta</taxon>
        <taxon>Spermatophyta</taxon>
        <taxon>Magnoliopsida</taxon>
        <taxon>eudicotyledons</taxon>
        <taxon>Gunneridae</taxon>
        <taxon>Pentapetalae</taxon>
        <taxon>rosids</taxon>
        <taxon>malvids</taxon>
        <taxon>Myrtales</taxon>
        <taxon>Lythraceae</taxon>
        <taxon>Punica</taxon>
    </lineage>
</organism>
<sequence>MALFSNIFSCFSDSTQENRRGYLCNGETSNVIRFTRINYDSGVLFAQIRSTSGRANVHWQMLNDCDLPMPGLGTFRS</sequence>
<dbReference type="EMBL" id="PGOL01000589">
    <property type="protein sequence ID" value="PKI67713.1"/>
    <property type="molecule type" value="Genomic_DNA"/>
</dbReference>
<protein>
    <submittedName>
        <fullName evidence="1">Uncharacterized protein</fullName>
    </submittedName>
</protein>
<gene>
    <name evidence="1" type="ORF">CRG98_011926</name>
</gene>
<proteinExistence type="predicted"/>
<reference evidence="1 2" key="1">
    <citation type="submission" date="2017-11" db="EMBL/GenBank/DDBJ databases">
        <title>De-novo sequencing of pomegranate (Punica granatum L.) genome.</title>
        <authorList>
            <person name="Akparov Z."/>
            <person name="Amiraslanov A."/>
            <person name="Hajiyeva S."/>
            <person name="Abbasov M."/>
            <person name="Kaur K."/>
            <person name="Hamwieh A."/>
            <person name="Solovyev V."/>
            <person name="Salamov A."/>
            <person name="Braich B."/>
            <person name="Kosarev P."/>
            <person name="Mahmoud A."/>
            <person name="Hajiyev E."/>
            <person name="Babayeva S."/>
            <person name="Izzatullayeva V."/>
            <person name="Mammadov A."/>
            <person name="Mammadov A."/>
            <person name="Sharifova S."/>
            <person name="Ojaghi J."/>
            <person name="Eynullazada K."/>
            <person name="Bayramov B."/>
            <person name="Abdulazimova A."/>
            <person name="Shahmuradov I."/>
        </authorList>
    </citation>
    <scope>NUCLEOTIDE SEQUENCE [LARGE SCALE GENOMIC DNA]</scope>
    <source>
        <strain evidence="2">cv. AG2017</strain>
        <tissue evidence="1">Leaf</tissue>
    </source>
</reference>